<dbReference type="EC" id="1.-.-.-" evidence="6"/>
<evidence type="ECO:0000256" key="3">
    <source>
        <dbReference type="ARBA" id="ARBA00022827"/>
    </source>
</evidence>
<keyword evidence="7" id="KW-0812">Transmembrane</keyword>
<dbReference type="InterPro" id="IPR000960">
    <property type="entry name" value="Flavin_mOase"/>
</dbReference>
<evidence type="ECO:0000256" key="5">
    <source>
        <dbReference type="ARBA" id="ARBA00023002"/>
    </source>
</evidence>
<comment type="similarity">
    <text evidence="1 6">Belongs to the FMO family.</text>
</comment>
<dbReference type="InterPro" id="IPR020946">
    <property type="entry name" value="Flavin_mOase-like"/>
</dbReference>
<protein>
    <recommendedName>
        <fullName evidence="6">Flavin-containing monooxygenase</fullName>
        <ecNumber evidence="6">1.-.-.-</ecNumber>
    </recommendedName>
</protein>
<dbReference type="PRINTS" id="PR00370">
    <property type="entry name" value="FMOXYGENASE"/>
</dbReference>
<evidence type="ECO:0000256" key="2">
    <source>
        <dbReference type="ARBA" id="ARBA00022630"/>
    </source>
</evidence>
<gene>
    <name evidence="9" type="primary">LOC101855163</name>
</gene>
<comment type="cofactor">
    <cofactor evidence="6">
        <name>FAD</name>
        <dbReference type="ChEBI" id="CHEBI:57692"/>
    </cofactor>
</comment>
<keyword evidence="6 9" id="KW-0503">Monooxygenase</keyword>
<feature type="non-terminal residue" evidence="9">
    <location>
        <position position="1"/>
    </location>
</feature>
<organism evidence="8 9">
    <name type="scientific">Aplysia californica</name>
    <name type="common">California sea hare</name>
    <dbReference type="NCBI Taxonomy" id="6500"/>
    <lineage>
        <taxon>Eukaryota</taxon>
        <taxon>Metazoa</taxon>
        <taxon>Spiralia</taxon>
        <taxon>Lophotrochozoa</taxon>
        <taxon>Mollusca</taxon>
        <taxon>Gastropoda</taxon>
        <taxon>Heterobranchia</taxon>
        <taxon>Euthyneura</taxon>
        <taxon>Tectipleura</taxon>
        <taxon>Aplysiida</taxon>
        <taxon>Aplysioidea</taxon>
        <taxon>Aplysiidae</taxon>
        <taxon>Aplysia</taxon>
    </lineage>
</organism>
<keyword evidence="7" id="KW-1133">Transmembrane helix</keyword>
<dbReference type="SUPFAM" id="SSF51905">
    <property type="entry name" value="FAD/NAD(P)-binding domain"/>
    <property type="match status" value="1"/>
</dbReference>
<name>A0ABM0KAW6_APLCA</name>
<feature type="transmembrane region" description="Helical" evidence="7">
    <location>
        <begin position="236"/>
        <end position="260"/>
    </location>
</feature>
<dbReference type="InterPro" id="IPR036188">
    <property type="entry name" value="FAD/NAD-bd_sf"/>
</dbReference>
<keyword evidence="2 6" id="KW-0285">Flavoprotein</keyword>
<dbReference type="Proteomes" id="UP000694888">
    <property type="component" value="Unplaced"/>
</dbReference>
<dbReference type="Pfam" id="PF00743">
    <property type="entry name" value="FMO-like"/>
    <property type="match status" value="2"/>
</dbReference>
<keyword evidence="4" id="KW-0521">NADP</keyword>
<evidence type="ECO:0000313" key="8">
    <source>
        <dbReference type="Proteomes" id="UP000694888"/>
    </source>
</evidence>
<evidence type="ECO:0000256" key="4">
    <source>
        <dbReference type="ARBA" id="ARBA00022857"/>
    </source>
</evidence>
<dbReference type="GeneID" id="101855163"/>
<dbReference type="PANTHER" id="PTHR23023">
    <property type="entry name" value="DIMETHYLANILINE MONOOXYGENASE"/>
    <property type="match status" value="1"/>
</dbReference>
<dbReference type="Gene3D" id="3.50.50.60">
    <property type="entry name" value="FAD/NAD(P)-binding domain"/>
    <property type="match status" value="1"/>
</dbReference>
<reference evidence="9" key="1">
    <citation type="submission" date="2025-08" db="UniProtKB">
        <authorList>
            <consortium name="RefSeq"/>
        </authorList>
    </citation>
    <scope>IDENTIFICATION</scope>
</reference>
<sequence>VLHSHDYRKPTGFENKRVLVIGIGNSGGDVATELSRCASQVYLSTRQGTWILHRVSDSGLPLDMLMSRRVTLWMKEAFHSSLVNGVIRWKLNSRLDHDLYCIRPSYEPLQQHPMVNDDMPNRIICGAILLKADVKTFTETGVEFVDGTSVQDIDVVVLATGYSFGFPFIDKEVMICWKLFVTDPVLAFHVVFGPSTPYQFRLFGPGKWQGARKAIVGQWDRIYAPLKTRPMSKANFIGILGNPVALLGLVILVTVLLLVVF</sequence>
<keyword evidence="8" id="KW-1185">Reference proteome</keyword>
<evidence type="ECO:0000256" key="1">
    <source>
        <dbReference type="ARBA" id="ARBA00009183"/>
    </source>
</evidence>
<keyword evidence="5 6" id="KW-0560">Oxidoreductase</keyword>
<evidence type="ECO:0000256" key="7">
    <source>
        <dbReference type="SAM" id="Phobius"/>
    </source>
</evidence>
<keyword evidence="3 6" id="KW-0274">FAD</keyword>
<evidence type="ECO:0000256" key="6">
    <source>
        <dbReference type="RuleBase" id="RU361177"/>
    </source>
</evidence>
<evidence type="ECO:0000313" key="9">
    <source>
        <dbReference type="RefSeq" id="XP_005113181.1"/>
    </source>
</evidence>
<dbReference type="InterPro" id="IPR050346">
    <property type="entry name" value="FMO-like"/>
</dbReference>
<keyword evidence="7" id="KW-0472">Membrane</keyword>
<dbReference type="RefSeq" id="XP_005113181.1">
    <property type="nucleotide sequence ID" value="XM_005113124.2"/>
</dbReference>
<proteinExistence type="inferred from homology"/>
<dbReference type="GO" id="GO:0004497">
    <property type="term" value="F:monooxygenase activity"/>
    <property type="evidence" value="ECO:0007669"/>
    <property type="project" value="UniProtKB-KW"/>
</dbReference>
<accession>A0ABM0KAW6</accession>